<evidence type="ECO:0000256" key="5">
    <source>
        <dbReference type="SAM" id="MobiDB-lite"/>
    </source>
</evidence>
<dbReference type="InterPro" id="IPR036322">
    <property type="entry name" value="WD40_repeat_dom_sf"/>
</dbReference>
<reference evidence="6" key="1">
    <citation type="submission" date="2022-01" db="EMBL/GenBank/DDBJ databases">
        <authorList>
            <person name="King R."/>
        </authorList>
    </citation>
    <scope>NUCLEOTIDE SEQUENCE</scope>
</reference>
<evidence type="ECO:0000313" key="7">
    <source>
        <dbReference type="Proteomes" id="UP001153636"/>
    </source>
</evidence>
<evidence type="ECO:0000313" key="6">
    <source>
        <dbReference type="EMBL" id="CAH1102618.1"/>
    </source>
</evidence>
<feature type="repeat" description="WD" evidence="4">
    <location>
        <begin position="184"/>
        <end position="226"/>
    </location>
</feature>
<organism evidence="6 7">
    <name type="scientific">Psylliodes chrysocephalus</name>
    <dbReference type="NCBI Taxonomy" id="3402493"/>
    <lineage>
        <taxon>Eukaryota</taxon>
        <taxon>Metazoa</taxon>
        <taxon>Ecdysozoa</taxon>
        <taxon>Arthropoda</taxon>
        <taxon>Hexapoda</taxon>
        <taxon>Insecta</taxon>
        <taxon>Pterygota</taxon>
        <taxon>Neoptera</taxon>
        <taxon>Endopterygota</taxon>
        <taxon>Coleoptera</taxon>
        <taxon>Polyphaga</taxon>
        <taxon>Cucujiformia</taxon>
        <taxon>Chrysomeloidea</taxon>
        <taxon>Chrysomelidae</taxon>
        <taxon>Galerucinae</taxon>
        <taxon>Alticini</taxon>
        <taxon>Psylliodes</taxon>
    </lineage>
</organism>
<keyword evidence="2 4" id="KW-0853">WD repeat</keyword>
<dbReference type="Gene3D" id="2.130.10.10">
    <property type="entry name" value="YVTN repeat-like/Quinoprotein amine dehydrogenase"/>
    <property type="match status" value="1"/>
</dbReference>
<dbReference type="PANTHER" id="PTHR22889">
    <property type="entry name" value="WD REPEAT-CONTAINING PROTEIN 89"/>
    <property type="match status" value="1"/>
</dbReference>
<dbReference type="InterPro" id="IPR015943">
    <property type="entry name" value="WD40/YVTN_repeat-like_dom_sf"/>
</dbReference>
<dbReference type="PANTHER" id="PTHR22889:SF0">
    <property type="entry name" value="WD REPEAT-CONTAINING PROTEIN 89"/>
    <property type="match status" value="1"/>
</dbReference>
<feature type="region of interest" description="Disordered" evidence="5">
    <location>
        <begin position="1"/>
        <end position="25"/>
    </location>
</feature>
<dbReference type="Proteomes" id="UP001153636">
    <property type="component" value="Chromosome 13"/>
</dbReference>
<proteinExistence type="predicted"/>
<evidence type="ECO:0000256" key="2">
    <source>
        <dbReference type="ARBA" id="ARBA00022574"/>
    </source>
</evidence>
<evidence type="ECO:0000256" key="4">
    <source>
        <dbReference type="PROSITE-ProRule" id="PRU00221"/>
    </source>
</evidence>
<feature type="compositionally biased region" description="Acidic residues" evidence="5">
    <location>
        <begin position="11"/>
        <end position="25"/>
    </location>
</feature>
<dbReference type="InterPro" id="IPR039328">
    <property type="entry name" value="WDR89"/>
</dbReference>
<evidence type="ECO:0000256" key="3">
    <source>
        <dbReference type="ARBA" id="ARBA00022737"/>
    </source>
</evidence>
<dbReference type="Pfam" id="PF00400">
    <property type="entry name" value="WD40"/>
    <property type="match status" value="2"/>
</dbReference>
<dbReference type="SMART" id="SM00320">
    <property type="entry name" value="WD40"/>
    <property type="match status" value="4"/>
</dbReference>
<name>A0A9P0G7D1_9CUCU</name>
<keyword evidence="3" id="KW-0677">Repeat</keyword>
<sequence>METNGMKTENGESEEDEIASDVEDCDDENENSLFVKCECLVEESVTNNYILHLDTTKESNPNIVVATPKKSVLYHLQNSQIAKVGECLDYKSKLIGCKFSNKDPNLFYTGSSDGCIKLFDLRTPLKPALDFRDTTVEDNKFKTFNCFDVSSNDRLLTAGTDTIGGDAFILFWDTRKQNVLGGYWESHTDDITQVKFHPEDMNKLISGAIDGLINVYDLTKTSEDDALVDTLNTESSIDKLSCFYNDNKCCISCITYTSDLQLWDLDDGEPYRRISRLDISDLTIKDVNELYLANCHQMRDGLLILAGSYSKKKSILRGLKVMKKIVVPSLQFTPNRQMVRDSSFNENNNILFTVGEKGLLNIWKVPKPFL</sequence>
<protein>
    <recommendedName>
        <fullName evidence="1">WD repeat-containing protein 89</fullName>
    </recommendedName>
</protein>
<evidence type="ECO:0000256" key="1">
    <source>
        <dbReference type="ARBA" id="ARBA00021125"/>
    </source>
</evidence>
<dbReference type="EMBL" id="OV651825">
    <property type="protein sequence ID" value="CAH1102618.1"/>
    <property type="molecule type" value="Genomic_DNA"/>
</dbReference>
<keyword evidence="7" id="KW-1185">Reference proteome</keyword>
<dbReference type="SUPFAM" id="SSF50978">
    <property type="entry name" value="WD40 repeat-like"/>
    <property type="match status" value="1"/>
</dbReference>
<dbReference type="InterPro" id="IPR001680">
    <property type="entry name" value="WD40_rpt"/>
</dbReference>
<accession>A0A9P0G7D1</accession>
<dbReference type="AlphaFoldDB" id="A0A9P0G7D1"/>
<gene>
    <name evidence="6" type="ORF">PSYICH_LOCUS3701</name>
</gene>
<dbReference type="PROSITE" id="PS50082">
    <property type="entry name" value="WD_REPEATS_2"/>
    <property type="match status" value="1"/>
</dbReference>
<dbReference type="OrthoDB" id="25131at2759"/>